<gene>
    <name evidence="1" type="ORF">LX73_0749</name>
</gene>
<sequence>MDTTAFDRDTVLTDFLTDYLDGNLDSAEQSSFEEYLAQNEKEKVFAKKARQGKKVLAQFSDKIEVPSVTA</sequence>
<accession>A0A5D3YNJ9</accession>
<name>A0A5D3YNJ9_9BACT</name>
<evidence type="ECO:0008006" key="3">
    <source>
        <dbReference type="Google" id="ProtNLM"/>
    </source>
</evidence>
<dbReference type="OrthoDB" id="1525200at2"/>
<dbReference type="AlphaFoldDB" id="A0A5D3YNJ9"/>
<protein>
    <recommendedName>
        <fullName evidence="3">Anti-sigma factor</fullName>
    </recommendedName>
</protein>
<evidence type="ECO:0000313" key="1">
    <source>
        <dbReference type="EMBL" id="TYP95444.1"/>
    </source>
</evidence>
<reference evidence="1 2" key="1">
    <citation type="submission" date="2019-07" db="EMBL/GenBank/DDBJ databases">
        <title>Genomic Encyclopedia of Archaeal and Bacterial Type Strains, Phase II (KMG-II): from individual species to whole genera.</title>
        <authorList>
            <person name="Goeker M."/>
        </authorList>
    </citation>
    <scope>NUCLEOTIDE SEQUENCE [LARGE SCALE GENOMIC DNA]</scope>
    <source>
        <strain evidence="1 2">DSM 21935</strain>
    </source>
</reference>
<proteinExistence type="predicted"/>
<organism evidence="1 2">
    <name type="scientific">Fodinibius salinus</name>
    <dbReference type="NCBI Taxonomy" id="860790"/>
    <lineage>
        <taxon>Bacteria</taxon>
        <taxon>Pseudomonadati</taxon>
        <taxon>Balneolota</taxon>
        <taxon>Balneolia</taxon>
        <taxon>Balneolales</taxon>
        <taxon>Balneolaceae</taxon>
        <taxon>Fodinibius</taxon>
    </lineage>
</organism>
<dbReference type="RefSeq" id="WP_148898113.1">
    <property type="nucleotide sequence ID" value="NZ_VNHY01000001.1"/>
</dbReference>
<dbReference type="Proteomes" id="UP000324595">
    <property type="component" value="Unassembled WGS sequence"/>
</dbReference>
<keyword evidence="2" id="KW-1185">Reference proteome</keyword>
<comment type="caution">
    <text evidence="1">The sequence shown here is derived from an EMBL/GenBank/DDBJ whole genome shotgun (WGS) entry which is preliminary data.</text>
</comment>
<evidence type="ECO:0000313" key="2">
    <source>
        <dbReference type="Proteomes" id="UP000324595"/>
    </source>
</evidence>
<dbReference type="EMBL" id="VNHY01000001">
    <property type="protein sequence ID" value="TYP95444.1"/>
    <property type="molecule type" value="Genomic_DNA"/>
</dbReference>